<dbReference type="Gene3D" id="2.40.160.50">
    <property type="entry name" value="membrane protein fhac: a member of the omp85/tpsb transporter family"/>
    <property type="match status" value="1"/>
</dbReference>
<dbReference type="Pfam" id="PF08479">
    <property type="entry name" value="POTRA_2"/>
    <property type="match status" value="1"/>
</dbReference>
<dbReference type="RefSeq" id="WP_273668929.1">
    <property type="nucleotide sequence ID" value="NZ_JAQQXR010000001.1"/>
</dbReference>
<evidence type="ECO:0000256" key="9">
    <source>
        <dbReference type="SAM" id="MobiDB-lite"/>
    </source>
</evidence>
<dbReference type="InterPro" id="IPR034746">
    <property type="entry name" value="POTRA"/>
</dbReference>
<evidence type="ECO:0000256" key="6">
    <source>
        <dbReference type="ARBA" id="ARBA00022927"/>
    </source>
</evidence>
<dbReference type="Proteomes" id="UP001221208">
    <property type="component" value="Unassembled WGS sequence"/>
</dbReference>
<dbReference type="PANTHER" id="PTHR34597">
    <property type="entry name" value="SLR1661 PROTEIN"/>
    <property type="match status" value="1"/>
</dbReference>
<evidence type="ECO:0000256" key="5">
    <source>
        <dbReference type="ARBA" id="ARBA00022692"/>
    </source>
</evidence>
<reference evidence="11 12" key="1">
    <citation type="submission" date="2022-10" db="EMBL/GenBank/DDBJ databases">
        <title>Janthinobacterium sp. hw3 Genome sequencing.</title>
        <authorList>
            <person name="Park S."/>
        </authorList>
    </citation>
    <scope>NUCLEOTIDE SEQUENCE [LARGE SCALE GENOMIC DNA]</scope>
    <source>
        <strain evidence="12">hw3</strain>
    </source>
</reference>
<comment type="caution">
    <text evidence="11">The sequence shown here is derived from an EMBL/GenBank/DDBJ whole genome shotgun (WGS) entry which is preliminary data.</text>
</comment>
<evidence type="ECO:0000313" key="11">
    <source>
        <dbReference type="EMBL" id="MDC8756304.1"/>
    </source>
</evidence>
<keyword evidence="6" id="KW-0653">Protein transport</keyword>
<dbReference type="Pfam" id="PF03865">
    <property type="entry name" value="ShlB"/>
    <property type="match status" value="1"/>
</dbReference>
<dbReference type="InterPro" id="IPR005565">
    <property type="entry name" value="Hemolysn_activator_HlyB_C"/>
</dbReference>
<comment type="similarity">
    <text evidence="2">Belongs to the TPS (TC 1.B.20) family.</text>
</comment>
<dbReference type="PANTHER" id="PTHR34597:SF1">
    <property type="entry name" value="HEME_HEMOPEXIN TRANSPORTER PROTEIN HUXB"/>
    <property type="match status" value="1"/>
</dbReference>
<feature type="domain" description="POTRA" evidence="10">
    <location>
        <begin position="32"/>
        <end position="107"/>
    </location>
</feature>
<keyword evidence="7" id="KW-0472">Membrane</keyword>
<keyword evidence="3" id="KW-0813">Transport</keyword>
<dbReference type="InterPro" id="IPR013686">
    <property type="entry name" value="Polypept-transport_assoc_ShlB"/>
</dbReference>
<evidence type="ECO:0000256" key="2">
    <source>
        <dbReference type="ARBA" id="ARBA00009055"/>
    </source>
</evidence>
<sequence length="517" mass="55600">MTPPPALRPESKPIQVDIPKPGAPAPPGGEQITLTSVTFSGNTIFDAATLQAAMGNVTGPHQGLAGLQLLADRVTAFYRAHGYPFTSAVLPPQDVKDGVLRIDILEGRYGRIQAAGEAPLARGGQPFLDSRLQAGGFIESTALERVMLILDDQPGMKIVPVIRPGEATGSGDLSVKVVRESSYGGDIGFDNTGSRYTGEYRLRANVYADSPFLFGDKLSLRSIVTDERLWLGSLDYELPLGGSGLRGQLGYAHTSYQLGKDFAYLDASGFAKVSTLKFSYPLLRSQASNVLLSATYLHKDLEDRYGAVNASARKTSNSWPVALQFDRRDGFAGGGITYGSVSWTSGKLNLDGGLAAADAGSAKTAGRSHKFNLDVARIQKLPANVVFYGRYSAQWTRTNLDSSERFGLGGVYGVRAYPSGEGMGDKGYLLQTELRYPSGPVTPFIFYDAGKTHVNAQPWDANSRLTRSISGAGVGARVEYKGWSLDATLAWRGRGGAVQSDKVEHNPRLWCMAGYRF</sequence>
<evidence type="ECO:0000256" key="4">
    <source>
        <dbReference type="ARBA" id="ARBA00022452"/>
    </source>
</evidence>
<comment type="subcellular location">
    <subcellularLocation>
        <location evidence="1">Cell outer membrane</location>
    </subcellularLocation>
</comment>
<name>A0ABT5JUI6_9BURK</name>
<accession>A0ABT5JUI6</accession>
<dbReference type="PROSITE" id="PS51779">
    <property type="entry name" value="POTRA"/>
    <property type="match status" value="1"/>
</dbReference>
<evidence type="ECO:0000313" key="12">
    <source>
        <dbReference type="Proteomes" id="UP001221208"/>
    </source>
</evidence>
<evidence type="ECO:0000256" key="3">
    <source>
        <dbReference type="ARBA" id="ARBA00022448"/>
    </source>
</evidence>
<proteinExistence type="inferred from homology"/>
<protein>
    <submittedName>
        <fullName evidence="11">ShlB/FhaC/HecB family hemolysin secretion/activation protein</fullName>
    </submittedName>
</protein>
<evidence type="ECO:0000256" key="1">
    <source>
        <dbReference type="ARBA" id="ARBA00004442"/>
    </source>
</evidence>
<keyword evidence="5" id="KW-0812">Transmembrane</keyword>
<keyword evidence="8" id="KW-0998">Cell outer membrane</keyword>
<dbReference type="InterPro" id="IPR051544">
    <property type="entry name" value="TPS_OM_transporter"/>
</dbReference>
<organism evidence="11 12">
    <name type="scientific">Janthinobacterium fluminis</name>
    <dbReference type="NCBI Taxonomy" id="2987524"/>
    <lineage>
        <taxon>Bacteria</taxon>
        <taxon>Pseudomonadati</taxon>
        <taxon>Pseudomonadota</taxon>
        <taxon>Betaproteobacteria</taxon>
        <taxon>Burkholderiales</taxon>
        <taxon>Oxalobacteraceae</taxon>
        <taxon>Janthinobacterium</taxon>
    </lineage>
</organism>
<dbReference type="Gene3D" id="3.10.20.310">
    <property type="entry name" value="membrane protein fhac"/>
    <property type="match status" value="1"/>
</dbReference>
<evidence type="ECO:0000259" key="10">
    <source>
        <dbReference type="PROSITE" id="PS51779"/>
    </source>
</evidence>
<feature type="region of interest" description="Disordered" evidence="9">
    <location>
        <begin position="1"/>
        <end position="29"/>
    </location>
</feature>
<gene>
    <name evidence="11" type="ORF">OIK44_01715</name>
</gene>
<dbReference type="EMBL" id="JAQQXR010000001">
    <property type="protein sequence ID" value="MDC8756304.1"/>
    <property type="molecule type" value="Genomic_DNA"/>
</dbReference>
<evidence type="ECO:0000256" key="8">
    <source>
        <dbReference type="ARBA" id="ARBA00023237"/>
    </source>
</evidence>
<keyword evidence="4" id="KW-1134">Transmembrane beta strand</keyword>
<evidence type="ECO:0000256" key="7">
    <source>
        <dbReference type="ARBA" id="ARBA00023136"/>
    </source>
</evidence>
<keyword evidence="12" id="KW-1185">Reference proteome</keyword>